<reference evidence="2" key="1">
    <citation type="journal article" date="2023" name="Mol. Biol. Evol.">
        <title>Third-Generation Sequencing Reveals the Adaptive Role of the Epigenome in Three Deep-Sea Polychaetes.</title>
        <authorList>
            <person name="Perez M."/>
            <person name="Aroh O."/>
            <person name="Sun Y."/>
            <person name="Lan Y."/>
            <person name="Juniper S.K."/>
            <person name="Young C.R."/>
            <person name="Angers B."/>
            <person name="Qian P.Y."/>
        </authorList>
    </citation>
    <scope>NUCLEOTIDE SEQUENCE</scope>
    <source>
        <strain evidence="2">P08H-3</strain>
    </source>
</reference>
<comment type="caution">
    <text evidence="2">The sequence shown here is derived from an EMBL/GenBank/DDBJ whole genome shotgun (WGS) entry which is preliminary data.</text>
</comment>
<sequence>MAGPGVTLTERLKLPTQPYLHMTSQELIKQYMPSFWTTRGLTPDGVIAAHVSSVVNGGPILIYIHGGYWQMLGGVYLCGHSAGGHLAAMMLSVDWMTEFHISSSLIKGVALFSGVFDVRPLVKTPENDVLKLDNDTAWSCSPFRHVKDVNKHCKHSEILVAVLNSRGLKCEYLEVEGEDHFTLVEKLQESDYILTQVSLTGEVGSAGKQYSQNRENSRFEAESGC</sequence>
<dbReference type="InterPro" id="IPR029058">
    <property type="entry name" value="AB_hydrolase_fold"/>
</dbReference>
<gene>
    <name evidence="2" type="ORF">LSH36_156g10052</name>
</gene>
<dbReference type="EMBL" id="JAODUP010000156">
    <property type="protein sequence ID" value="KAK2159236.1"/>
    <property type="molecule type" value="Genomic_DNA"/>
</dbReference>
<protein>
    <submittedName>
        <fullName evidence="2">Uncharacterized protein</fullName>
    </submittedName>
</protein>
<dbReference type="Proteomes" id="UP001208570">
    <property type="component" value="Unassembled WGS sequence"/>
</dbReference>
<dbReference type="Gene3D" id="3.40.50.1820">
    <property type="entry name" value="alpha/beta hydrolase"/>
    <property type="match status" value="1"/>
</dbReference>
<organism evidence="2 3">
    <name type="scientific">Paralvinella palmiformis</name>
    <dbReference type="NCBI Taxonomy" id="53620"/>
    <lineage>
        <taxon>Eukaryota</taxon>
        <taxon>Metazoa</taxon>
        <taxon>Spiralia</taxon>
        <taxon>Lophotrochozoa</taxon>
        <taxon>Annelida</taxon>
        <taxon>Polychaeta</taxon>
        <taxon>Sedentaria</taxon>
        <taxon>Canalipalpata</taxon>
        <taxon>Terebellida</taxon>
        <taxon>Terebelliformia</taxon>
        <taxon>Alvinellidae</taxon>
        <taxon>Paralvinella</taxon>
    </lineage>
</organism>
<evidence type="ECO:0000313" key="2">
    <source>
        <dbReference type="EMBL" id="KAK2159236.1"/>
    </source>
</evidence>
<feature type="compositionally biased region" description="Basic and acidic residues" evidence="1">
    <location>
        <begin position="215"/>
        <end position="225"/>
    </location>
</feature>
<proteinExistence type="predicted"/>
<keyword evidence="3" id="KW-1185">Reference proteome</keyword>
<feature type="region of interest" description="Disordered" evidence="1">
    <location>
        <begin position="206"/>
        <end position="225"/>
    </location>
</feature>
<evidence type="ECO:0000256" key="1">
    <source>
        <dbReference type="SAM" id="MobiDB-lite"/>
    </source>
</evidence>
<dbReference type="SUPFAM" id="SSF53474">
    <property type="entry name" value="alpha/beta-Hydrolases"/>
    <property type="match status" value="1"/>
</dbReference>
<name>A0AAD9N8S5_9ANNE</name>
<evidence type="ECO:0000313" key="3">
    <source>
        <dbReference type="Proteomes" id="UP001208570"/>
    </source>
</evidence>
<accession>A0AAD9N8S5</accession>
<dbReference type="AlphaFoldDB" id="A0AAD9N8S5"/>